<dbReference type="HOGENOM" id="CLU_137359_1_0_6"/>
<organism evidence="1 2">
    <name type="scientific">Nitrococcus mobilis Nb-231</name>
    <dbReference type="NCBI Taxonomy" id="314278"/>
    <lineage>
        <taxon>Bacteria</taxon>
        <taxon>Pseudomonadati</taxon>
        <taxon>Pseudomonadota</taxon>
        <taxon>Gammaproteobacteria</taxon>
        <taxon>Chromatiales</taxon>
        <taxon>Ectothiorhodospiraceae</taxon>
        <taxon>Nitrococcus</taxon>
    </lineage>
</organism>
<dbReference type="OrthoDB" id="598113at2"/>
<sequence>MALPVSLRQIVTEVEALQDGWTIYLNRKTGELMTITDREARIALEEEQASELADWLMEDFLPKVKEVVTSDDSVALPNKASVEFALMEKYCAAVDDPQFRESLLNAVRGQEAAARFNDLIEAKSAQDEWNQFKEEALRDLIAEFLDSHGIGYVESKSSA</sequence>
<evidence type="ECO:0000313" key="2">
    <source>
        <dbReference type="Proteomes" id="UP000003374"/>
    </source>
</evidence>
<dbReference type="Proteomes" id="UP000003374">
    <property type="component" value="Unassembled WGS sequence"/>
</dbReference>
<proteinExistence type="predicted"/>
<name>A4BTG9_9GAMM</name>
<comment type="caution">
    <text evidence="1">The sequence shown here is derived from an EMBL/GenBank/DDBJ whole genome shotgun (WGS) entry which is preliminary data.</text>
</comment>
<dbReference type="AlphaFoldDB" id="A4BTG9"/>
<dbReference type="Pfam" id="PF03682">
    <property type="entry name" value="UPF0158"/>
    <property type="match status" value="1"/>
</dbReference>
<dbReference type="EMBL" id="AAOF01000014">
    <property type="protein sequence ID" value="EAR20925.1"/>
    <property type="molecule type" value="Genomic_DNA"/>
</dbReference>
<keyword evidence="2" id="KW-1185">Reference proteome</keyword>
<dbReference type="RefSeq" id="WP_004998508.1">
    <property type="nucleotide sequence ID" value="NZ_CH672427.1"/>
</dbReference>
<accession>A4BTG9</accession>
<dbReference type="InterPro" id="IPR005361">
    <property type="entry name" value="UPF0158"/>
</dbReference>
<reference evidence="1 2" key="1">
    <citation type="submission" date="2006-02" db="EMBL/GenBank/DDBJ databases">
        <authorList>
            <person name="Waterbury J."/>
            <person name="Ferriera S."/>
            <person name="Johnson J."/>
            <person name="Kravitz S."/>
            <person name="Halpern A."/>
            <person name="Remington K."/>
            <person name="Beeson K."/>
            <person name="Tran B."/>
            <person name="Rogers Y.-H."/>
            <person name="Friedman R."/>
            <person name="Venter J.C."/>
        </authorList>
    </citation>
    <scope>NUCLEOTIDE SEQUENCE [LARGE SCALE GENOMIC DNA]</scope>
    <source>
        <strain evidence="1 2">Nb-231</strain>
    </source>
</reference>
<protein>
    <submittedName>
        <fullName evidence="1">Uncharacterized protein</fullName>
    </submittedName>
</protein>
<gene>
    <name evidence="1" type="ORF">NB231_00030</name>
</gene>
<dbReference type="eggNOG" id="ENOG5033017">
    <property type="taxonomic scope" value="Bacteria"/>
</dbReference>
<evidence type="ECO:0000313" key="1">
    <source>
        <dbReference type="EMBL" id="EAR20925.1"/>
    </source>
</evidence>